<protein>
    <submittedName>
        <fullName evidence="1">Uncharacterized protein</fullName>
    </submittedName>
</protein>
<reference evidence="1" key="1">
    <citation type="submission" date="2019-08" db="EMBL/GenBank/DDBJ databases">
        <authorList>
            <person name="Kucharzyk K."/>
            <person name="Murdoch R.W."/>
            <person name="Higgins S."/>
            <person name="Loffler F."/>
        </authorList>
    </citation>
    <scope>NUCLEOTIDE SEQUENCE</scope>
</reference>
<dbReference type="AlphaFoldDB" id="A0A645C0C8"/>
<comment type="caution">
    <text evidence="1">The sequence shown here is derived from an EMBL/GenBank/DDBJ whole genome shotgun (WGS) entry which is preliminary data.</text>
</comment>
<proteinExistence type="predicted"/>
<accession>A0A645C0C8</accession>
<name>A0A645C0C8_9ZZZZ</name>
<organism evidence="1">
    <name type="scientific">bioreactor metagenome</name>
    <dbReference type="NCBI Taxonomy" id="1076179"/>
    <lineage>
        <taxon>unclassified sequences</taxon>
        <taxon>metagenomes</taxon>
        <taxon>ecological metagenomes</taxon>
    </lineage>
</organism>
<gene>
    <name evidence="1" type="ORF">SDC9_117948</name>
</gene>
<sequence length="155" mass="17471">MIDVRAGLVVFELITSNNKIEIRLFKPDGFQIDGSLHPCSTGGKGKLESCFAGICDEPMHPRHGTTIDSILLIELEQRILGYLKVYLKAIFLSHPAQVALIPCPNEGNEVLRLYLDSQTFQVGHRCMQNHRFRINENTIHIKQNTFDHGCSLLTV</sequence>
<evidence type="ECO:0000313" key="1">
    <source>
        <dbReference type="EMBL" id="MPM70985.1"/>
    </source>
</evidence>
<dbReference type="EMBL" id="VSSQ01023829">
    <property type="protein sequence ID" value="MPM70985.1"/>
    <property type="molecule type" value="Genomic_DNA"/>
</dbReference>